<evidence type="ECO:0000313" key="1">
    <source>
        <dbReference type="EMBL" id="JAD78345.1"/>
    </source>
</evidence>
<sequence length="111" mass="12097">MLSSDQSALFSDIGARFSSLPPWVGVVSPIPPTHNIVPSSPSMDPKRMVSSSSYGSALPRNCSASLFSAIWSSHQSSSHVMVRVLLSHPAPLLFLSFLHNLYCLLRLLNLF</sequence>
<reference evidence="1" key="1">
    <citation type="submission" date="2014-09" db="EMBL/GenBank/DDBJ databases">
        <authorList>
            <person name="Magalhaes I.L.F."/>
            <person name="Oliveira U."/>
            <person name="Santos F.R."/>
            <person name="Vidigal T.H.D.A."/>
            <person name="Brescovit A.D."/>
            <person name="Santos A.J."/>
        </authorList>
    </citation>
    <scope>NUCLEOTIDE SEQUENCE</scope>
    <source>
        <tissue evidence="1">Shoot tissue taken approximately 20 cm above the soil surface</tissue>
    </source>
</reference>
<name>A0A0A9CY69_ARUDO</name>
<proteinExistence type="predicted"/>
<dbReference type="AlphaFoldDB" id="A0A0A9CY69"/>
<protein>
    <submittedName>
        <fullName evidence="1">Uncharacterized protein</fullName>
    </submittedName>
</protein>
<organism evidence="1">
    <name type="scientific">Arundo donax</name>
    <name type="common">Giant reed</name>
    <name type="synonym">Donax arundinaceus</name>
    <dbReference type="NCBI Taxonomy" id="35708"/>
    <lineage>
        <taxon>Eukaryota</taxon>
        <taxon>Viridiplantae</taxon>
        <taxon>Streptophyta</taxon>
        <taxon>Embryophyta</taxon>
        <taxon>Tracheophyta</taxon>
        <taxon>Spermatophyta</taxon>
        <taxon>Magnoliopsida</taxon>
        <taxon>Liliopsida</taxon>
        <taxon>Poales</taxon>
        <taxon>Poaceae</taxon>
        <taxon>PACMAD clade</taxon>
        <taxon>Arundinoideae</taxon>
        <taxon>Arundineae</taxon>
        <taxon>Arundo</taxon>
    </lineage>
</organism>
<accession>A0A0A9CY69</accession>
<reference evidence="1" key="2">
    <citation type="journal article" date="2015" name="Data Brief">
        <title>Shoot transcriptome of the giant reed, Arundo donax.</title>
        <authorList>
            <person name="Barrero R.A."/>
            <person name="Guerrero F.D."/>
            <person name="Moolhuijzen P."/>
            <person name="Goolsby J.A."/>
            <person name="Tidwell J."/>
            <person name="Bellgard S.E."/>
            <person name="Bellgard M.I."/>
        </authorList>
    </citation>
    <scope>NUCLEOTIDE SEQUENCE</scope>
    <source>
        <tissue evidence="1">Shoot tissue taken approximately 20 cm above the soil surface</tissue>
    </source>
</reference>
<dbReference type="EMBL" id="GBRH01219550">
    <property type="protein sequence ID" value="JAD78345.1"/>
    <property type="molecule type" value="Transcribed_RNA"/>
</dbReference>